<evidence type="ECO:0000313" key="11">
    <source>
        <dbReference type="Proteomes" id="UP000245119"/>
    </source>
</evidence>
<protein>
    <recommendedName>
        <fullName evidence="9">Protein Wnt</fullName>
    </recommendedName>
</protein>
<organism evidence="10 11">
    <name type="scientific">Pomacea canaliculata</name>
    <name type="common">Golden apple snail</name>
    <dbReference type="NCBI Taxonomy" id="400727"/>
    <lineage>
        <taxon>Eukaryota</taxon>
        <taxon>Metazoa</taxon>
        <taxon>Spiralia</taxon>
        <taxon>Lophotrochozoa</taxon>
        <taxon>Mollusca</taxon>
        <taxon>Gastropoda</taxon>
        <taxon>Caenogastropoda</taxon>
        <taxon>Architaenioglossa</taxon>
        <taxon>Ampullarioidea</taxon>
        <taxon>Ampullariidae</taxon>
        <taxon>Pomacea</taxon>
    </lineage>
</organism>
<dbReference type="Proteomes" id="UP000245119">
    <property type="component" value="Linkage Group LG13"/>
</dbReference>
<name>A0A2T7NEA0_POMCA</name>
<keyword evidence="5" id="KW-0272">Extracellular matrix</keyword>
<dbReference type="InterPro" id="IPR005817">
    <property type="entry name" value="Wnt"/>
</dbReference>
<evidence type="ECO:0000313" key="10">
    <source>
        <dbReference type="EMBL" id="PVD19491.1"/>
    </source>
</evidence>
<comment type="similarity">
    <text evidence="2 9">Belongs to the Wnt family.</text>
</comment>
<dbReference type="Gene3D" id="3.30.2460.20">
    <property type="match status" value="1"/>
</dbReference>
<comment type="caution">
    <text evidence="10">The sequence shown here is derived from an EMBL/GenBank/DDBJ whole genome shotgun (WGS) entry which is preliminary data.</text>
</comment>
<dbReference type="GO" id="GO:0060070">
    <property type="term" value="P:canonical Wnt signaling pathway"/>
    <property type="evidence" value="ECO:0007669"/>
    <property type="project" value="TreeGrafter"/>
</dbReference>
<keyword evidence="8" id="KW-0449">Lipoprotein</keyword>
<dbReference type="PRINTS" id="PR01349">
    <property type="entry name" value="WNTPROTEIN"/>
</dbReference>
<reference evidence="10 11" key="1">
    <citation type="submission" date="2018-04" db="EMBL/GenBank/DDBJ databases">
        <title>The genome of golden apple snail Pomacea canaliculata provides insight into stress tolerance and invasive adaptation.</title>
        <authorList>
            <person name="Liu C."/>
            <person name="Liu B."/>
            <person name="Ren Y."/>
            <person name="Zhang Y."/>
            <person name="Wang H."/>
            <person name="Li S."/>
            <person name="Jiang F."/>
            <person name="Yin L."/>
            <person name="Zhang G."/>
            <person name="Qian W."/>
            <person name="Fan W."/>
        </authorList>
    </citation>
    <scope>NUCLEOTIDE SEQUENCE [LARGE SCALE GENOMIC DNA]</scope>
    <source>
        <strain evidence="10">SZHN2017</strain>
        <tissue evidence="10">Muscle</tissue>
    </source>
</reference>
<evidence type="ECO:0000256" key="2">
    <source>
        <dbReference type="ARBA" id="ARBA00005683"/>
    </source>
</evidence>
<evidence type="ECO:0000256" key="3">
    <source>
        <dbReference type="ARBA" id="ARBA00022473"/>
    </source>
</evidence>
<evidence type="ECO:0000256" key="5">
    <source>
        <dbReference type="ARBA" id="ARBA00022530"/>
    </source>
</evidence>
<evidence type="ECO:0000256" key="9">
    <source>
        <dbReference type="RuleBase" id="RU003500"/>
    </source>
</evidence>
<keyword evidence="11" id="KW-1185">Reference proteome</keyword>
<dbReference type="GO" id="GO:0045165">
    <property type="term" value="P:cell fate commitment"/>
    <property type="evidence" value="ECO:0007669"/>
    <property type="project" value="TreeGrafter"/>
</dbReference>
<accession>A0A2T7NEA0</accession>
<dbReference type="GO" id="GO:0005615">
    <property type="term" value="C:extracellular space"/>
    <property type="evidence" value="ECO:0007669"/>
    <property type="project" value="TreeGrafter"/>
</dbReference>
<dbReference type="EMBL" id="PZQS01000013">
    <property type="protein sequence ID" value="PVD19491.1"/>
    <property type="molecule type" value="Genomic_DNA"/>
</dbReference>
<keyword evidence="7" id="KW-1015">Disulfide bond</keyword>
<proteinExistence type="inferred from homology"/>
<evidence type="ECO:0000256" key="7">
    <source>
        <dbReference type="ARBA" id="ARBA00023157"/>
    </source>
</evidence>
<keyword evidence="6 9" id="KW-0879">Wnt signaling pathway</keyword>
<comment type="function">
    <text evidence="9">Ligand for members of the frizzled family of seven transmembrane receptors.</text>
</comment>
<dbReference type="SMART" id="SM00097">
    <property type="entry name" value="WNT1"/>
    <property type="match status" value="1"/>
</dbReference>
<keyword evidence="3 9" id="KW-0217">Developmental protein</keyword>
<evidence type="ECO:0000256" key="8">
    <source>
        <dbReference type="ARBA" id="ARBA00023288"/>
    </source>
</evidence>
<dbReference type="Pfam" id="PF00110">
    <property type="entry name" value="wnt"/>
    <property type="match status" value="2"/>
</dbReference>
<evidence type="ECO:0000256" key="1">
    <source>
        <dbReference type="ARBA" id="ARBA00004498"/>
    </source>
</evidence>
<dbReference type="FunFam" id="3.30.2460.20:FF:000001">
    <property type="entry name" value="Wnt homolog"/>
    <property type="match status" value="1"/>
</dbReference>
<dbReference type="AlphaFoldDB" id="A0A2T7NEA0"/>
<evidence type="ECO:0000256" key="4">
    <source>
        <dbReference type="ARBA" id="ARBA00022525"/>
    </source>
</evidence>
<dbReference type="GO" id="GO:0005109">
    <property type="term" value="F:frizzled binding"/>
    <property type="evidence" value="ECO:0007669"/>
    <property type="project" value="TreeGrafter"/>
</dbReference>
<gene>
    <name evidence="10" type="ORF">C0Q70_19980</name>
</gene>
<evidence type="ECO:0000256" key="6">
    <source>
        <dbReference type="ARBA" id="ARBA00022687"/>
    </source>
</evidence>
<dbReference type="GO" id="GO:0005125">
    <property type="term" value="F:cytokine activity"/>
    <property type="evidence" value="ECO:0007669"/>
    <property type="project" value="TreeGrafter"/>
</dbReference>
<dbReference type="InterPro" id="IPR043158">
    <property type="entry name" value="Wnt_C"/>
</dbReference>
<dbReference type="GO" id="GO:0030182">
    <property type="term" value="P:neuron differentiation"/>
    <property type="evidence" value="ECO:0007669"/>
    <property type="project" value="TreeGrafter"/>
</dbReference>
<dbReference type="PANTHER" id="PTHR12027">
    <property type="entry name" value="WNT RELATED"/>
    <property type="match status" value="1"/>
</dbReference>
<dbReference type="PANTHER" id="PTHR12027:SF99">
    <property type="entry name" value="PROTEIN WNT"/>
    <property type="match status" value="1"/>
</dbReference>
<comment type="subcellular location">
    <subcellularLocation>
        <location evidence="1 9">Secreted</location>
        <location evidence="1 9">Extracellular space</location>
        <location evidence="1 9">Extracellular matrix</location>
    </subcellularLocation>
</comment>
<keyword evidence="4" id="KW-0964">Secreted</keyword>
<dbReference type="STRING" id="400727.A0A2T7NEA0"/>
<dbReference type="OrthoDB" id="5945655at2759"/>
<sequence length="376" mass="42755">MFTTKLYLGVAGSYQPIADELSHSSGALQPAGKGQREHRPRQTLTSCSDLPYLKPRQRELCALDKSLIHVLSEGASMGIEECQHQFMNRRWNCSTFNTTSVFGNILKIMSRETAYIYAISSAGVMYAVTRACAKGELLKCGCDQRVRRRLDTDGTFEWGGCSDNIRYGSKFSKDFVDANELQLSAEGLMNLWNNGAGRKVRNTVFTAAIKPDLLQLIIVFVLADHQRQRGYCLQVPRRVRVLLGQGLLAKTQTLPLRGRFLEGKVRRGQFGAVDKKRKRLKRVTGRQKRPTKKDLVYLRESPDFCEYNPELGSLGTRGRKCNKTSYGLDGCTLMCCGRGYYTLVQEEKDDCDCKFYWCCRVECRKCTHVREFNYCN</sequence>